<dbReference type="Proteomes" id="UP000324974">
    <property type="component" value="Chromosome"/>
</dbReference>
<proteinExistence type="predicted"/>
<dbReference type="Gene3D" id="3.60.21.70">
    <property type="entry name" value="PhoD-like phosphatase"/>
    <property type="match status" value="1"/>
</dbReference>
<dbReference type="Pfam" id="PF16655">
    <property type="entry name" value="PhoD_N"/>
    <property type="match status" value="1"/>
</dbReference>
<organism evidence="3 4">
    <name type="scientific">Limnoglobus roseus</name>
    <dbReference type="NCBI Taxonomy" id="2598579"/>
    <lineage>
        <taxon>Bacteria</taxon>
        <taxon>Pseudomonadati</taxon>
        <taxon>Planctomycetota</taxon>
        <taxon>Planctomycetia</taxon>
        <taxon>Gemmatales</taxon>
        <taxon>Gemmataceae</taxon>
        <taxon>Limnoglobus</taxon>
    </lineage>
</organism>
<evidence type="ECO:0000313" key="3">
    <source>
        <dbReference type="EMBL" id="QEL15011.1"/>
    </source>
</evidence>
<dbReference type="OrthoDB" id="9763616at2"/>
<dbReference type="InterPro" id="IPR018946">
    <property type="entry name" value="PhoD-like_MPP"/>
</dbReference>
<dbReference type="InterPro" id="IPR052900">
    <property type="entry name" value="Phospholipid_Metab_Enz"/>
</dbReference>
<dbReference type="InterPro" id="IPR038607">
    <property type="entry name" value="PhoD-like_sf"/>
</dbReference>
<dbReference type="SUPFAM" id="SSF56300">
    <property type="entry name" value="Metallo-dependent phosphatases"/>
    <property type="match status" value="1"/>
</dbReference>
<name>A0A5C1A739_9BACT</name>
<reference evidence="4" key="1">
    <citation type="submission" date="2019-08" db="EMBL/GenBank/DDBJ databases">
        <title>Limnoglobus roseus gen. nov., sp. nov., a novel freshwater planctomycete with a giant genome from the family Gemmataceae.</title>
        <authorList>
            <person name="Kulichevskaya I.S."/>
            <person name="Naumoff D.G."/>
            <person name="Miroshnikov K."/>
            <person name="Ivanova A."/>
            <person name="Philippov D.A."/>
            <person name="Hakobyan A."/>
            <person name="Rijpstra I.C."/>
            <person name="Sinninghe Damste J.S."/>
            <person name="Liesack W."/>
            <person name="Dedysh S.N."/>
        </authorList>
    </citation>
    <scope>NUCLEOTIDE SEQUENCE [LARGE SCALE GENOMIC DNA]</scope>
    <source>
        <strain evidence="4">PX52</strain>
    </source>
</reference>
<dbReference type="KEGG" id="lrs:PX52LOC_01916"/>
<dbReference type="RefSeq" id="WP_149109863.1">
    <property type="nucleotide sequence ID" value="NZ_CP042425.1"/>
</dbReference>
<dbReference type="Pfam" id="PF09423">
    <property type="entry name" value="PhoD"/>
    <property type="match status" value="1"/>
</dbReference>
<protein>
    <submittedName>
        <fullName evidence="3">Alkaline phosphatase</fullName>
    </submittedName>
</protein>
<sequence>MLDLTRIPEAVRSEGGLTRRLFLAYGAALTAIPTIAARSEAADRKIAFADNPFTLGVASGDPDATSVVLWTRLAPKPLDGDGGMKPETVAVAWEVAEDDAMKKVVASGTAVATPQLAHSVRAVVAGLKPDRWYWYRFKAGDAVSPVGRTRTLPAADVMPEKLRFAFASCQHFEQGYFTAYEQMVKDDLDLVVHLGDYIYEYPGKDKLVRKHCGPEKAKIKSLDEYRVRHSQYRGDAHLHAMHAKCPWFVTWDDHEFDNNYASDISEKKGVDPIEFLHQRANAYQAYYEMMPLRPRSVPKGPDMTLYRRASYGRLAEFLILDTRQYRTDQPNGDGGKPLNDAALDPHNTLMGAKQRGWLEASLITTTTTWNVIAQQVMMGMVGRPVKDAPPVYSMDQWPGAAYERMKLMEFIATRRVPNPVVLTGDIHSNWVNELRVDDRKADTPVVAAEFVGTSITSGGKGIAVPKGVDELLAANPCVKYHNRERGYVRCEVTDGVWKSDYVAVEDVTKVGSPVVTRKSFVVEAGSPLVKPA</sequence>
<dbReference type="CDD" id="cd07389">
    <property type="entry name" value="MPP_PhoD"/>
    <property type="match status" value="1"/>
</dbReference>
<evidence type="ECO:0000259" key="2">
    <source>
        <dbReference type="Pfam" id="PF16655"/>
    </source>
</evidence>
<accession>A0A5C1A739</accession>
<dbReference type="AlphaFoldDB" id="A0A5C1A739"/>
<evidence type="ECO:0000259" key="1">
    <source>
        <dbReference type="Pfam" id="PF09423"/>
    </source>
</evidence>
<dbReference type="InterPro" id="IPR006311">
    <property type="entry name" value="TAT_signal"/>
</dbReference>
<evidence type="ECO:0000313" key="4">
    <source>
        <dbReference type="Proteomes" id="UP000324974"/>
    </source>
</evidence>
<feature type="domain" description="PhoD-like phosphatase metallophosphatase" evidence="1">
    <location>
        <begin position="164"/>
        <end position="501"/>
    </location>
</feature>
<dbReference type="PROSITE" id="PS51318">
    <property type="entry name" value="TAT"/>
    <property type="match status" value="1"/>
</dbReference>
<dbReference type="PANTHER" id="PTHR43606:SF2">
    <property type="entry name" value="ALKALINE PHOSPHATASE FAMILY PROTEIN (AFU_ORTHOLOGUE AFUA_5G03860)"/>
    <property type="match status" value="1"/>
</dbReference>
<gene>
    <name evidence="3" type="ORF">PX52LOC_01916</name>
</gene>
<dbReference type="EMBL" id="CP042425">
    <property type="protein sequence ID" value="QEL15011.1"/>
    <property type="molecule type" value="Genomic_DNA"/>
</dbReference>
<keyword evidence="4" id="KW-1185">Reference proteome</keyword>
<dbReference type="Gene3D" id="2.60.40.380">
    <property type="entry name" value="Purple acid phosphatase-like, N-terminal"/>
    <property type="match status" value="1"/>
</dbReference>
<dbReference type="InterPro" id="IPR032093">
    <property type="entry name" value="PhoD_N"/>
</dbReference>
<feature type="domain" description="Phospholipase D N-terminal" evidence="2">
    <location>
        <begin position="55"/>
        <end position="151"/>
    </location>
</feature>
<dbReference type="InterPro" id="IPR029052">
    <property type="entry name" value="Metallo-depent_PP-like"/>
</dbReference>
<dbReference type="PANTHER" id="PTHR43606">
    <property type="entry name" value="PHOSPHATASE, PUTATIVE (AFU_ORTHOLOGUE AFUA_6G08710)-RELATED"/>
    <property type="match status" value="1"/>
</dbReference>